<keyword evidence="1" id="KW-1133">Transmembrane helix</keyword>
<gene>
    <name evidence="2" type="ORF">LELG_01289</name>
</gene>
<dbReference type="HOGENOM" id="CLU_706188_0_0_1"/>
<dbReference type="OrthoDB" id="4089405at2759"/>
<dbReference type="KEGG" id="lel:PVL30_001260"/>
<dbReference type="OMA" id="DVTVGHP"/>
<dbReference type="Proteomes" id="UP000001996">
    <property type="component" value="Unassembled WGS sequence"/>
</dbReference>
<feature type="transmembrane region" description="Helical" evidence="1">
    <location>
        <begin position="205"/>
        <end position="230"/>
    </location>
</feature>
<organism evidence="2 3">
    <name type="scientific">Lodderomyces elongisporus (strain ATCC 11503 / CBS 2605 / JCM 1781 / NBRC 1676 / NRRL YB-4239)</name>
    <name type="common">Yeast</name>
    <name type="synonym">Saccharomyces elongisporus</name>
    <dbReference type="NCBI Taxonomy" id="379508"/>
    <lineage>
        <taxon>Eukaryota</taxon>
        <taxon>Fungi</taxon>
        <taxon>Dikarya</taxon>
        <taxon>Ascomycota</taxon>
        <taxon>Saccharomycotina</taxon>
        <taxon>Pichiomycetes</taxon>
        <taxon>Debaryomycetaceae</taxon>
        <taxon>Candida/Lodderomyces clade</taxon>
        <taxon>Lodderomyces</taxon>
    </lineage>
</organism>
<proteinExistence type="predicted"/>
<evidence type="ECO:0000313" key="3">
    <source>
        <dbReference type="Proteomes" id="UP000001996"/>
    </source>
</evidence>
<keyword evidence="1" id="KW-0472">Membrane</keyword>
<sequence length="382" mass="43746">MFKLISRRTISWLPIRSYSKGSIYSPEFKRLQNEIEHSINSSSKPSEIVRAIDSIKQLQAQYPIHDQLESKSSLTKQSEQLIDQIFKRADVIFTQDLLQQIFVLNLPTELNLKLINKYYEMNPAKSTIIKKDVALIPLRNAIYNADFNRAIKVSDVTVGHPNYIANKASTLKRGFIKLVGTAAAITIFTKFGVTTLVEEDIIPASWLHLGALNSVLLTYIINSAFFVTIVKFGRQLISSGGDYLTWQKGTLYNHWFKHADEMLFASKIMEADRNLNNGELNPEIVEEICRVAPDIRSNTASLHPGYDRAGNKIRLMQMKDDFEKLKFQAYWMTGGDGFEWVEPDQDPAEIQWREHLEKYSKPLLKNKADAGELKWADELIKE</sequence>
<dbReference type="VEuPathDB" id="FungiDB:LELG_01289"/>
<feature type="transmembrane region" description="Helical" evidence="1">
    <location>
        <begin position="175"/>
        <end position="193"/>
    </location>
</feature>
<dbReference type="EMBL" id="CH981524">
    <property type="protein sequence ID" value="EDK43111.1"/>
    <property type="molecule type" value="Genomic_DNA"/>
</dbReference>
<dbReference type="GeneID" id="5235899"/>
<keyword evidence="3" id="KW-1185">Reference proteome</keyword>
<accession>A5DVA3</accession>
<protein>
    <submittedName>
        <fullName evidence="2">Uncharacterized protein</fullName>
    </submittedName>
</protein>
<reference evidence="2 3" key="1">
    <citation type="journal article" date="2009" name="Nature">
        <title>Evolution of pathogenicity and sexual reproduction in eight Candida genomes.</title>
        <authorList>
            <person name="Butler G."/>
            <person name="Rasmussen M.D."/>
            <person name="Lin M.F."/>
            <person name="Santos M.A."/>
            <person name="Sakthikumar S."/>
            <person name="Munro C.A."/>
            <person name="Rheinbay E."/>
            <person name="Grabherr M."/>
            <person name="Forche A."/>
            <person name="Reedy J.L."/>
            <person name="Agrafioti I."/>
            <person name="Arnaud M.B."/>
            <person name="Bates S."/>
            <person name="Brown A.J."/>
            <person name="Brunke S."/>
            <person name="Costanzo M.C."/>
            <person name="Fitzpatrick D.A."/>
            <person name="de Groot P.W."/>
            <person name="Harris D."/>
            <person name="Hoyer L.L."/>
            <person name="Hube B."/>
            <person name="Klis F.M."/>
            <person name="Kodira C."/>
            <person name="Lennard N."/>
            <person name="Logue M.E."/>
            <person name="Martin R."/>
            <person name="Neiman A.M."/>
            <person name="Nikolaou E."/>
            <person name="Quail M.A."/>
            <person name="Quinn J."/>
            <person name="Santos M.C."/>
            <person name="Schmitzberger F.F."/>
            <person name="Sherlock G."/>
            <person name="Shah P."/>
            <person name="Silverstein K.A."/>
            <person name="Skrzypek M.S."/>
            <person name="Soll D."/>
            <person name="Staggs R."/>
            <person name="Stansfield I."/>
            <person name="Stumpf M.P."/>
            <person name="Sudbery P.E."/>
            <person name="Srikantha T."/>
            <person name="Zeng Q."/>
            <person name="Berman J."/>
            <person name="Berriman M."/>
            <person name="Heitman J."/>
            <person name="Gow N.A."/>
            <person name="Lorenz M.C."/>
            <person name="Birren B.W."/>
            <person name="Kellis M."/>
            <person name="Cuomo C.A."/>
        </authorList>
    </citation>
    <scope>NUCLEOTIDE SEQUENCE [LARGE SCALE GENOMIC DNA]</scope>
    <source>
        <strain evidence="3">ATCC 11503 / BCRC 21390 / CBS 2605 / JCM 1781 / NBRC 1676 / NRRL YB-4239</strain>
    </source>
</reference>
<dbReference type="InParanoid" id="A5DVA3"/>
<dbReference type="AlphaFoldDB" id="A5DVA3"/>
<dbReference type="eggNOG" id="ENOG502SB1Z">
    <property type="taxonomic scope" value="Eukaryota"/>
</dbReference>
<evidence type="ECO:0000256" key="1">
    <source>
        <dbReference type="SAM" id="Phobius"/>
    </source>
</evidence>
<keyword evidence="1" id="KW-0812">Transmembrane</keyword>
<evidence type="ECO:0000313" key="2">
    <source>
        <dbReference type="EMBL" id="EDK43111.1"/>
    </source>
</evidence>
<name>A5DVA3_LODEL</name>